<comment type="caution">
    <text evidence="2">The sequence shown here is derived from an EMBL/GenBank/DDBJ whole genome shotgun (WGS) entry which is preliminary data.</text>
</comment>
<protein>
    <submittedName>
        <fullName evidence="2">Uncharacterized protein</fullName>
    </submittedName>
</protein>
<feature type="region of interest" description="Disordered" evidence="1">
    <location>
        <begin position="151"/>
        <end position="170"/>
    </location>
</feature>
<evidence type="ECO:0000313" key="2">
    <source>
        <dbReference type="EMBL" id="MCP2344364.1"/>
    </source>
</evidence>
<feature type="region of interest" description="Disordered" evidence="1">
    <location>
        <begin position="115"/>
        <end position="134"/>
    </location>
</feature>
<accession>A0ABT1JSR2</accession>
<name>A0ABT1JSR2_9ACTN</name>
<keyword evidence="3" id="KW-1185">Reference proteome</keyword>
<evidence type="ECO:0000313" key="3">
    <source>
        <dbReference type="Proteomes" id="UP001320766"/>
    </source>
</evidence>
<organism evidence="2 3">
    <name type="scientific">Nonomuraea roseoviolacea subsp. carminata</name>
    <dbReference type="NCBI Taxonomy" id="160689"/>
    <lineage>
        <taxon>Bacteria</taxon>
        <taxon>Bacillati</taxon>
        <taxon>Actinomycetota</taxon>
        <taxon>Actinomycetes</taxon>
        <taxon>Streptosporangiales</taxon>
        <taxon>Streptosporangiaceae</taxon>
        <taxon>Nonomuraea</taxon>
    </lineage>
</organism>
<proteinExistence type="predicted"/>
<dbReference type="Proteomes" id="UP001320766">
    <property type="component" value="Unassembled WGS sequence"/>
</dbReference>
<dbReference type="EMBL" id="JAMZEC010000001">
    <property type="protein sequence ID" value="MCP2344364.1"/>
    <property type="molecule type" value="Genomic_DNA"/>
</dbReference>
<feature type="region of interest" description="Disordered" evidence="1">
    <location>
        <begin position="58"/>
        <end position="81"/>
    </location>
</feature>
<feature type="compositionally biased region" description="Low complexity" evidence="1">
    <location>
        <begin position="217"/>
        <end position="232"/>
    </location>
</feature>
<feature type="compositionally biased region" description="Low complexity" evidence="1">
    <location>
        <begin position="124"/>
        <end position="133"/>
    </location>
</feature>
<feature type="region of interest" description="Disordered" evidence="1">
    <location>
        <begin position="176"/>
        <end position="253"/>
    </location>
</feature>
<feature type="compositionally biased region" description="Basic residues" evidence="1">
    <location>
        <begin position="58"/>
        <end position="72"/>
    </location>
</feature>
<gene>
    <name evidence="2" type="ORF">HD595_000486</name>
</gene>
<reference evidence="2 3" key="1">
    <citation type="submission" date="2022-06" db="EMBL/GenBank/DDBJ databases">
        <title>Sequencing the genomes of 1000 actinobacteria strains.</title>
        <authorList>
            <person name="Klenk H.-P."/>
        </authorList>
    </citation>
    <scope>NUCLEOTIDE SEQUENCE [LARGE SCALE GENOMIC DNA]</scope>
    <source>
        <strain evidence="2 3">DSM 44170</strain>
    </source>
</reference>
<evidence type="ECO:0000256" key="1">
    <source>
        <dbReference type="SAM" id="MobiDB-lite"/>
    </source>
</evidence>
<feature type="compositionally biased region" description="Basic residues" evidence="1">
    <location>
        <begin position="191"/>
        <end position="206"/>
    </location>
</feature>
<sequence>MWCASRVTARADLVWRASRVTARAAFFWRGLSQSYDQGLALFSAAALIGAAPKAHRRLARPHATAMRRRPRSAPRSLPSSLHAALAAVPAPRRRPCFAPGSARSPLRAGLGVVPAPRRARRRPCSAPGSARSPLRAGLGVVPALRRARCRPRFTPRSAAPAAGSVGGEARATRAAERLLVPSSPPAQVRPPLRRSRRGRVPRRRHASTCDGVRQNGPAPRSSCAPSPRTSRALRGRPPPSEDVPGRTPVEGDS</sequence>